<dbReference type="Pfam" id="PF01434">
    <property type="entry name" value="Peptidase_M41"/>
    <property type="match status" value="1"/>
</dbReference>
<evidence type="ECO:0000256" key="1">
    <source>
        <dbReference type="RuleBase" id="RU003651"/>
    </source>
</evidence>
<dbReference type="PANTHER" id="PTHR23076:SF97">
    <property type="entry name" value="ATP-DEPENDENT ZINC METALLOPROTEASE YME1L1"/>
    <property type="match status" value="1"/>
</dbReference>
<dbReference type="InterPro" id="IPR037219">
    <property type="entry name" value="Peptidase_M41-like"/>
</dbReference>
<feature type="region of interest" description="Disordered" evidence="2">
    <location>
        <begin position="706"/>
        <end position="745"/>
    </location>
</feature>
<dbReference type="InterPro" id="IPR003960">
    <property type="entry name" value="ATPase_AAA_CS"/>
</dbReference>
<reference evidence="5" key="1">
    <citation type="journal article" date="2023" name="Mar. Drugs">
        <title>Gemmata algarum, a Novel Planctomycete Isolated from an Algal Mat, Displays Antimicrobial Activity.</title>
        <authorList>
            <person name="Kumar G."/>
            <person name="Kallscheuer N."/>
            <person name="Kashif M."/>
            <person name="Ahamad S."/>
            <person name="Jagadeeshwari U."/>
            <person name="Pannikurungottu S."/>
            <person name="Haufschild T."/>
            <person name="Kabuu M."/>
            <person name="Sasikala C."/>
            <person name="Jogler C."/>
            <person name="Ramana C."/>
        </authorList>
    </citation>
    <scope>NUCLEOTIDE SEQUENCE [LARGE SCALE GENOMIC DNA]</scope>
    <source>
        <strain evidence="5">JC673</strain>
    </source>
</reference>
<organism evidence="4 5">
    <name type="scientific">Gemmata algarum</name>
    <dbReference type="NCBI Taxonomy" id="2975278"/>
    <lineage>
        <taxon>Bacteria</taxon>
        <taxon>Pseudomonadati</taxon>
        <taxon>Planctomycetota</taxon>
        <taxon>Planctomycetia</taxon>
        <taxon>Gemmatales</taxon>
        <taxon>Gemmataceae</taxon>
        <taxon>Gemmata</taxon>
    </lineage>
</organism>
<proteinExistence type="inferred from homology"/>
<keyword evidence="1" id="KW-0547">Nucleotide-binding</keyword>
<dbReference type="PROSITE" id="PS00674">
    <property type="entry name" value="AAA"/>
    <property type="match status" value="1"/>
</dbReference>
<dbReference type="SUPFAM" id="SSF52540">
    <property type="entry name" value="P-loop containing nucleoside triphosphate hydrolases"/>
    <property type="match status" value="1"/>
</dbReference>
<sequence>MSISITEKDLPADLSPPQAVEAAYSQEMAEVASKLVRGLPTLIECDKELAPYLFMNVRDRLRQAKLQCVYLDGRQRDPQQGAMPMGLIGTMIAQLRDAVRGATERRVVVLPHLDLLTTSQGGLTGEAREVIPLLYENPELVWLGFKDPSFPLPKVIENLFPHWLSILGIARNRLRHLITQKESRKFGKDFSPWQLYKYVSGVNAVRLRRLLSTLEGEDYPADPKRAYAQVRQSTLSGNMEIPSVDLDKDIGGYKKVKAKLKSEILDTLSKRDRATDAEEIARLEELIPRGLIFWGPPGTGKTYFAKAIAASIGAAITIVSGPELKSKWVGESEENLRQIFHKARQSAPSIIVFDEIDSFATARGTYTGSGVEHSMVNQLLTEMDGFHKDELVFVVGTTNFVESLDPALLRPGRFEFHIHIPYPDDDDRRAIFEIYNKKMRLNFNDEALEYAITRTGNRYMTPTGTAFSGDHLNALCRSVARLRLREGITGETTPKLIEKAITEFDEKVEVHEKDLPVVATHEAGHFLVSIFCPHHQPPEKVTIQSDMPWAPFFTQFKQEKNRIGMSRNEMLDQLAVLYGGIEAERLLIGDVSTGASGMGAPGSDLSRASLIAEYMVQVCGMSNLAAPLRSFRDEKGDRAVLSGSMAEAIDRQVNTIIVEAQAKAAAILTKHKADLIKLRDELTEKKTIEGDRTKAIIEELRAKYPKDVGAPGPEVKLAGGAGTATEANGGGAAAEKKPTKKKDGE</sequence>
<dbReference type="Gene3D" id="3.40.50.300">
    <property type="entry name" value="P-loop containing nucleotide triphosphate hydrolases"/>
    <property type="match status" value="1"/>
</dbReference>
<dbReference type="InterPro" id="IPR000642">
    <property type="entry name" value="Peptidase_M41"/>
</dbReference>
<gene>
    <name evidence="4" type="ORF">R5W23_000590</name>
</gene>
<dbReference type="SMART" id="SM00382">
    <property type="entry name" value="AAA"/>
    <property type="match status" value="1"/>
</dbReference>
<feature type="compositionally biased region" description="Basic and acidic residues" evidence="2">
    <location>
        <begin position="734"/>
        <end position="745"/>
    </location>
</feature>
<dbReference type="Pfam" id="PF00004">
    <property type="entry name" value="AAA"/>
    <property type="match status" value="1"/>
</dbReference>
<accession>A0ABU5EWB8</accession>
<dbReference type="EMBL" id="JAXBLV010000111">
    <property type="protein sequence ID" value="MDY3559596.1"/>
    <property type="molecule type" value="Genomic_DNA"/>
</dbReference>
<evidence type="ECO:0000313" key="5">
    <source>
        <dbReference type="Proteomes" id="UP001272242"/>
    </source>
</evidence>
<protein>
    <submittedName>
        <fullName evidence="4">AAA family ATPase</fullName>
    </submittedName>
</protein>
<name>A0ABU5EWB8_9BACT</name>
<evidence type="ECO:0000313" key="4">
    <source>
        <dbReference type="EMBL" id="MDY3559596.1"/>
    </source>
</evidence>
<dbReference type="InterPro" id="IPR027417">
    <property type="entry name" value="P-loop_NTPase"/>
</dbReference>
<dbReference type="Gene3D" id="1.20.58.760">
    <property type="entry name" value="Peptidase M41"/>
    <property type="match status" value="1"/>
</dbReference>
<comment type="caution">
    <text evidence="4">The sequence shown here is derived from an EMBL/GenBank/DDBJ whole genome shotgun (WGS) entry which is preliminary data.</text>
</comment>
<evidence type="ECO:0000259" key="3">
    <source>
        <dbReference type="SMART" id="SM00382"/>
    </source>
</evidence>
<dbReference type="InterPro" id="IPR003959">
    <property type="entry name" value="ATPase_AAA_core"/>
</dbReference>
<dbReference type="SUPFAM" id="SSF140990">
    <property type="entry name" value="FtsH protease domain-like"/>
    <property type="match status" value="1"/>
</dbReference>
<comment type="similarity">
    <text evidence="1">Belongs to the AAA ATPase family.</text>
</comment>
<keyword evidence="1" id="KW-0067">ATP-binding</keyword>
<evidence type="ECO:0000256" key="2">
    <source>
        <dbReference type="SAM" id="MobiDB-lite"/>
    </source>
</evidence>
<dbReference type="RefSeq" id="WP_261187349.1">
    <property type="nucleotide sequence ID" value="NZ_JAXBLV010000111.1"/>
</dbReference>
<dbReference type="Proteomes" id="UP001272242">
    <property type="component" value="Unassembled WGS sequence"/>
</dbReference>
<feature type="domain" description="AAA+ ATPase" evidence="3">
    <location>
        <begin position="287"/>
        <end position="424"/>
    </location>
</feature>
<dbReference type="Gene3D" id="1.10.8.60">
    <property type="match status" value="1"/>
</dbReference>
<keyword evidence="5" id="KW-1185">Reference proteome</keyword>
<dbReference type="PANTHER" id="PTHR23076">
    <property type="entry name" value="METALLOPROTEASE M41 FTSH"/>
    <property type="match status" value="1"/>
</dbReference>
<dbReference type="InterPro" id="IPR003593">
    <property type="entry name" value="AAA+_ATPase"/>
</dbReference>